<dbReference type="FunFam" id="3.20.20.100:FF:000002">
    <property type="entry name" value="2,5-diketo-D-gluconic acid reductase A"/>
    <property type="match status" value="1"/>
</dbReference>
<evidence type="ECO:0000259" key="7">
    <source>
        <dbReference type="Pfam" id="PF00248"/>
    </source>
</evidence>
<dbReference type="PROSITE" id="PS00062">
    <property type="entry name" value="ALDOKETO_REDUCTASE_2"/>
    <property type="match status" value="1"/>
</dbReference>
<evidence type="ECO:0000256" key="2">
    <source>
        <dbReference type="ARBA" id="ARBA00022857"/>
    </source>
</evidence>
<dbReference type="Proteomes" id="UP000887566">
    <property type="component" value="Unplaced"/>
</dbReference>
<feature type="domain" description="NADP-dependent oxidoreductase" evidence="7">
    <location>
        <begin position="19"/>
        <end position="282"/>
    </location>
</feature>
<dbReference type="SUPFAM" id="SSF51430">
    <property type="entry name" value="NAD(P)-linked oxidoreductase"/>
    <property type="match status" value="1"/>
</dbReference>
<evidence type="ECO:0000313" key="9">
    <source>
        <dbReference type="WBParaSite" id="PSAMB.scaffold5077size12718.g25870.t1"/>
    </source>
</evidence>
<feature type="site" description="Lowers pKa of active site Tyr" evidence="6">
    <location>
        <position position="82"/>
    </location>
</feature>
<dbReference type="Gene3D" id="3.20.20.100">
    <property type="entry name" value="NADP-dependent oxidoreductase domain"/>
    <property type="match status" value="1"/>
</dbReference>
<reference evidence="9" key="1">
    <citation type="submission" date="2022-11" db="UniProtKB">
        <authorList>
            <consortium name="WormBaseParasite"/>
        </authorList>
    </citation>
    <scope>IDENTIFICATION</scope>
</reference>
<accession>A0A914WTE9</accession>
<dbReference type="AlphaFoldDB" id="A0A914WTE9"/>
<dbReference type="PIRSF" id="PIRSF000097">
    <property type="entry name" value="AKR"/>
    <property type="match status" value="1"/>
</dbReference>
<evidence type="ECO:0000256" key="4">
    <source>
        <dbReference type="PIRSR" id="PIRSR000097-1"/>
    </source>
</evidence>
<comment type="similarity">
    <text evidence="1">Belongs to the aldo/keto reductase family.</text>
</comment>
<keyword evidence="3" id="KW-0560">Oxidoreductase</keyword>
<keyword evidence="2" id="KW-0521">NADP</keyword>
<dbReference type="PROSITE" id="PS00798">
    <property type="entry name" value="ALDOKETO_REDUCTASE_1"/>
    <property type="match status" value="1"/>
</dbReference>
<dbReference type="InterPro" id="IPR036812">
    <property type="entry name" value="NAD(P)_OxRdtase_dom_sf"/>
</dbReference>
<evidence type="ECO:0000256" key="3">
    <source>
        <dbReference type="ARBA" id="ARBA00023002"/>
    </source>
</evidence>
<protein>
    <submittedName>
        <fullName evidence="9">NADP-dependent oxidoreductase domain-containing protein</fullName>
    </submittedName>
</protein>
<evidence type="ECO:0000256" key="5">
    <source>
        <dbReference type="PIRSR" id="PIRSR000097-2"/>
    </source>
</evidence>
<feature type="binding site" evidence="5">
    <location>
        <position position="116"/>
    </location>
    <ligand>
        <name>substrate</name>
    </ligand>
</feature>
<dbReference type="InterPro" id="IPR023210">
    <property type="entry name" value="NADP_OxRdtase_dom"/>
</dbReference>
<dbReference type="Pfam" id="PF00248">
    <property type="entry name" value="Aldo_ket_red"/>
    <property type="match status" value="1"/>
</dbReference>
<feature type="active site" description="Proton donor" evidence="4">
    <location>
        <position position="53"/>
    </location>
</feature>
<dbReference type="GO" id="GO:0016616">
    <property type="term" value="F:oxidoreductase activity, acting on the CH-OH group of donors, NAD or NADP as acceptor"/>
    <property type="evidence" value="ECO:0007669"/>
    <property type="project" value="UniProtKB-ARBA"/>
</dbReference>
<dbReference type="InterPro" id="IPR018170">
    <property type="entry name" value="Aldo/ket_reductase_CS"/>
</dbReference>
<dbReference type="WBParaSite" id="PSAMB.scaffold5077size12718.g25870.t1">
    <property type="protein sequence ID" value="PSAMB.scaffold5077size12718.g25870.t1"/>
    <property type="gene ID" value="PSAMB.scaffold5077size12718.g25870"/>
</dbReference>
<evidence type="ECO:0000313" key="8">
    <source>
        <dbReference type="Proteomes" id="UP000887566"/>
    </source>
</evidence>
<dbReference type="PANTHER" id="PTHR43827:SF3">
    <property type="entry name" value="NADP-DEPENDENT OXIDOREDUCTASE DOMAIN-CONTAINING PROTEIN"/>
    <property type="match status" value="1"/>
</dbReference>
<dbReference type="PROSITE" id="PS00063">
    <property type="entry name" value="ALDOKETO_REDUCTASE_3"/>
    <property type="match status" value="1"/>
</dbReference>
<dbReference type="PRINTS" id="PR00069">
    <property type="entry name" value="ALDKETRDTASE"/>
</dbReference>
<dbReference type="PANTHER" id="PTHR43827">
    <property type="entry name" value="2,5-DIKETO-D-GLUCONIC ACID REDUCTASE"/>
    <property type="match status" value="1"/>
</dbReference>
<name>A0A914WTE9_9BILA</name>
<proteinExistence type="inferred from homology"/>
<keyword evidence="8" id="KW-1185">Reference proteome</keyword>
<sequence length="296" mass="33244">MAIVGGTYKLNTGYEIPLIGFGTFQIKGQEAINVSIDAALGAGYRLIDTAKVYGNEKEIGNALQEYLPKRNLKRADLFITTKVLPIVGDNTKATREAVEESLNFLQTDYIDLVLVHYPGNFKPEAPTDDNPNNPTYRKDTYQVLEKLQAEGKIRSIGISNYEIRHIEELKKYAKVQPAANQCEFHPHFTRNELREYCKKENIFFQAFTSLGRNDPSLINDPVVVSLAEKHKTSVYLVLLAYALVQNIGILPKSVTPARIKENFGVTNVTLTKEEVEQLTGLNRNKNHSKAQGWTVA</sequence>
<evidence type="ECO:0000256" key="1">
    <source>
        <dbReference type="ARBA" id="ARBA00007905"/>
    </source>
</evidence>
<dbReference type="InterPro" id="IPR020471">
    <property type="entry name" value="AKR"/>
</dbReference>
<evidence type="ECO:0000256" key="6">
    <source>
        <dbReference type="PIRSR" id="PIRSR000097-3"/>
    </source>
</evidence>
<organism evidence="8 9">
    <name type="scientific">Plectus sambesii</name>
    <dbReference type="NCBI Taxonomy" id="2011161"/>
    <lineage>
        <taxon>Eukaryota</taxon>
        <taxon>Metazoa</taxon>
        <taxon>Ecdysozoa</taxon>
        <taxon>Nematoda</taxon>
        <taxon>Chromadorea</taxon>
        <taxon>Plectida</taxon>
        <taxon>Plectina</taxon>
        <taxon>Plectoidea</taxon>
        <taxon>Plectidae</taxon>
        <taxon>Plectus</taxon>
    </lineage>
</organism>